<dbReference type="Pfam" id="PF13640">
    <property type="entry name" value="2OG-FeII_Oxy_3"/>
    <property type="match status" value="1"/>
</dbReference>
<dbReference type="RefSeq" id="YP_004322294.1">
    <property type="nucleotide sequence ID" value="NC_015279.1"/>
</dbReference>
<accession>E3SJ32</accession>
<dbReference type="GeneID" id="10326770"/>
<evidence type="ECO:0000313" key="2">
    <source>
        <dbReference type="EMBL" id="ADO97480.1"/>
    </source>
</evidence>
<dbReference type="OrthoDB" id="21502at10239"/>
<name>E3SJ32_9CAUD</name>
<evidence type="ECO:0000259" key="1">
    <source>
        <dbReference type="Pfam" id="PF13640"/>
    </source>
</evidence>
<keyword evidence="2" id="KW-0378">Hydrolase</keyword>
<dbReference type="GO" id="GO:0004519">
    <property type="term" value="F:endonuclease activity"/>
    <property type="evidence" value="ECO:0007669"/>
    <property type="project" value="UniProtKB-KW"/>
</dbReference>
<feature type="domain" description="Prolyl 4-hydroxylase alpha subunit Fe(2+) 2OG dioxygenase" evidence="1">
    <location>
        <begin position="93"/>
        <end position="184"/>
    </location>
</feature>
<dbReference type="KEGG" id="vg:10326770"/>
<proteinExistence type="predicted"/>
<dbReference type="InterPro" id="IPR044862">
    <property type="entry name" value="Pro_4_hyd_alph_FE2OG_OXY"/>
</dbReference>
<keyword evidence="2" id="KW-0255">Endonuclease</keyword>
<reference evidence="2 3" key="1">
    <citation type="journal article" date="2010" name="Environ. Microbiol.">
        <title>Genomic analysis of oceanic cyanobacterial myoviruses compared with T4-like myoviruses from diverse hosts and environments.</title>
        <authorList>
            <person name="Sullivan M.B."/>
            <person name="Huang K.H."/>
            <person name="Ignacio-Espinoza J.C."/>
            <person name="Berlin A.M."/>
            <person name="Kelly L."/>
            <person name="Weigele P.R."/>
            <person name="DeFrancesco A.S."/>
            <person name="Kern S.E."/>
            <person name="Thompson L.R."/>
            <person name="Young S."/>
            <person name="Yandava C."/>
            <person name="Fu R."/>
            <person name="Krastins B."/>
            <person name="Chase M."/>
            <person name="Sarracino D."/>
            <person name="Osburne M.S."/>
            <person name="Henn M.R."/>
            <person name="Chisholm S.W."/>
        </authorList>
    </citation>
    <scope>NUCLEOTIDE SEQUENCE [LARGE SCALE GENOMIC DNA]</scope>
    <source>
        <strain evidence="2">8017-1</strain>
    </source>
</reference>
<evidence type="ECO:0000313" key="3">
    <source>
        <dbReference type="Proteomes" id="UP000006524"/>
    </source>
</evidence>
<dbReference type="Proteomes" id="UP000006524">
    <property type="component" value="Segment"/>
</dbReference>
<gene>
    <name evidence="2" type="primary">denV</name>
    <name evidence="2" type="ORF">SSM2_138</name>
</gene>
<dbReference type="EMBL" id="GU071095">
    <property type="protein sequence ID" value="ADO97480.1"/>
    <property type="molecule type" value="Genomic_DNA"/>
</dbReference>
<organism evidence="2 3">
    <name type="scientific">Synechococcus phage S-SM2</name>
    <dbReference type="NCBI Taxonomy" id="444860"/>
    <lineage>
        <taxon>Viruses</taxon>
        <taxon>Duplodnaviria</taxon>
        <taxon>Heunggongvirae</taxon>
        <taxon>Uroviricota</taxon>
        <taxon>Caudoviricetes</taxon>
        <taxon>Pantevenvirales</taxon>
        <taxon>Kyanoviridae</taxon>
        <taxon>Nilusvirus</taxon>
        <taxon>Nilusvirus ssm2</taxon>
    </lineage>
</organism>
<dbReference type="Gene3D" id="2.60.120.620">
    <property type="entry name" value="q2cbj1_9rhob like domain"/>
    <property type="match status" value="1"/>
</dbReference>
<protein>
    <submittedName>
        <fullName evidence="2">DNA endonuclease V</fullName>
    </submittedName>
</protein>
<keyword evidence="3" id="KW-1185">Reference proteome</keyword>
<keyword evidence="2" id="KW-0540">Nuclease</keyword>
<sequence length="185" mass="21092">MIEVVDNFAPQDYFDLIQNHVLSWNQAWYYQANITDGVFGRSGLGKHGFNCHIVQNTNEFLDTYSAGLLTDLLVKMKTGIRCQNVLRSRLDMTVYTPGGMRCDPHVDSPHPHVATIFYLNDSDGNTVIFNERFEGSTEIDESKLTVQKEIEPKANRLLIFDGHYIHTGHVPAHHNNRVILNSNFD</sequence>